<gene>
    <name evidence="4" type="ORF">ACFSJU_13710</name>
</gene>
<dbReference type="Pfam" id="PF13602">
    <property type="entry name" value="ADH_zinc_N_2"/>
    <property type="match status" value="1"/>
</dbReference>
<dbReference type="EMBL" id="JBHUHZ010000002">
    <property type="protein sequence ID" value="MFD2163459.1"/>
    <property type="molecule type" value="Genomic_DNA"/>
</dbReference>
<proteinExistence type="predicted"/>
<dbReference type="InterPro" id="IPR013154">
    <property type="entry name" value="ADH-like_N"/>
</dbReference>
<accession>A0ABW4ZMY7</accession>
<comment type="caution">
    <text evidence="4">The sequence shown here is derived from an EMBL/GenBank/DDBJ whole genome shotgun (WGS) entry which is preliminary data.</text>
</comment>
<feature type="domain" description="Enoyl reductase (ER)" evidence="3">
    <location>
        <begin position="10"/>
        <end position="319"/>
    </location>
</feature>
<dbReference type="Proteomes" id="UP001597387">
    <property type="component" value="Unassembled WGS sequence"/>
</dbReference>
<evidence type="ECO:0000313" key="5">
    <source>
        <dbReference type="Proteomes" id="UP001597387"/>
    </source>
</evidence>
<protein>
    <submittedName>
        <fullName evidence="4">NAD(P)H-quinone oxidoreductase</fullName>
    </submittedName>
</protein>
<dbReference type="PANTHER" id="PTHR48106">
    <property type="entry name" value="QUINONE OXIDOREDUCTASE PIG3-RELATED"/>
    <property type="match status" value="1"/>
</dbReference>
<dbReference type="SUPFAM" id="SSF51735">
    <property type="entry name" value="NAD(P)-binding Rossmann-fold domains"/>
    <property type="match status" value="1"/>
</dbReference>
<sequence>MKAIVITTAGDADVLKLVERPVPEFSDNEVLIRVKAAGINRLDILQRQGKYPVPPGVSAEIPGMEVAGIIERCGSNVKRWMPGDKICALLAGGGYAEYVAIDEGSVLPIPAGLSFAEASSLPETVFTVWHNLFQRGGLKAGENFLVHGGSSGIGTTAIQLAKAFGSNVYATAGTDAKCRACLELGAAICVNYKQADFSDILQDVGIDVILDMIGGDYTPKNIKVLRPEGRLVFINSKDSSLQANVFTIMQKRLSITGSTLRARDLKFKAQLASEVFHHVWPLIETGIFKPVIYRRFSLDQASQAHTTMESSEHIGKIVLEV</sequence>
<dbReference type="CDD" id="cd05276">
    <property type="entry name" value="p53_inducible_oxidoreductase"/>
    <property type="match status" value="1"/>
</dbReference>
<organism evidence="4 5">
    <name type="scientific">Paradesertivirga mongoliensis</name>
    <dbReference type="NCBI Taxonomy" id="2100740"/>
    <lineage>
        <taxon>Bacteria</taxon>
        <taxon>Pseudomonadati</taxon>
        <taxon>Bacteroidota</taxon>
        <taxon>Sphingobacteriia</taxon>
        <taxon>Sphingobacteriales</taxon>
        <taxon>Sphingobacteriaceae</taxon>
        <taxon>Paradesertivirga</taxon>
    </lineage>
</organism>
<dbReference type="InterPro" id="IPR011032">
    <property type="entry name" value="GroES-like_sf"/>
</dbReference>
<dbReference type="Pfam" id="PF08240">
    <property type="entry name" value="ADH_N"/>
    <property type="match status" value="1"/>
</dbReference>
<dbReference type="SUPFAM" id="SSF50129">
    <property type="entry name" value="GroES-like"/>
    <property type="match status" value="1"/>
</dbReference>
<name>A0ABW4ZMY7_9SPHI</name>
<dbReference type="NCBIfam" id="TIGR02824">
    <property type="entry name" value="quinone_pig3"/>
    <property type="match status" value="1"/>
</dbReference>
<keyword evidence="1" id="KW-0521">NADP</keyword>
<evidence type="ECO:0000313" key="4">
    <source>
        <dbReference type="EMBL" id="MFD2163459.1"/>
    </source>
</evidence>
<evidence type="ECO:0000259" key="3">
    <source>
        <dbReference type="SMART" id="SM00829"/>
    </source>
</evidence>
<evidence type="ECO:0000256" key="1">
    <source>
        <dbReference type="ARBA" id="ARBA00022857"/>
    </source>
</evidence>
<dbReference type="Gene3D" id="3.40.50.720">
    <property type="entry name" value="NAD(P)-binding Rossmann-like Domain"/>
    <property type="match status" value="1"/>
</dbReference>
<keyword evidence="5" id="KW-1185">Reference proteome</keyword>
<dbReference type="InterPro" id="IPR036291">
    <property type="entry name" value="NAD(P)-bd_dom_sf"/>
</dbReference>
<evidence type="ECO:0000256" key="2">
    <source>
        <dbReference type="ARBA" id="ARBA00023002"/>
    </source>
</evidence>
<keyword evidence="2" id="KW-0560">Oxidoreductase</keyword>
<dbReference type="InterPro" id="IPR020843">
    <property type="entry name" value="ER"/>
</dbReference>
<dbReference type="RefSeq" id="WP_255900836.1">
    <property type="nucleotide sequence ID" value="NZ_JAFMZO010000002.1"/>
</dbReference>
<dbReference type="SMART" id="SM00829">
    <property type="entry name" value="PKS_ER"/>
    <property type="match status" value="1"/>
</dbReference>
<reference evidence="5" key="1">
    <citation type="journal article" date="2019" name="Int. J. Syst. Evol. Microbiol.">
        <title>The Global Catalogue of Microorganisms (GCM) 10K type strain sequencing project: providing services to taxonomists for standard genome sequencing and annotation.</title>
        <authorList>
            <consortium name="The Broad Institute Genomics Platform"/>
            <consortium name="The Broad Institute Genome Sequencing Center for Infectious Disease"/>
            <person name="Wu L."/>
            <person name="Ma J."/>
        </authorList>
    </citation>
    <scope>NUCLEOTIDE SEQUENCE [LARGE SCALE GENOMIC DNA]</scope>
    <source>
        <strain evidence="5">KCTC 42217</strain>
    </source>
</reference>
<dbReference type="PANTHER" id="PTHR48106:SF8">
    <property type="entry name" value="OS02G0805600 PROTEIN"/>
    <property type="match status" value="1"/>
</dbReference>
<dbReference type="Gene3D" id="3.90.180.10">
    <property type="entry name" value="Medium-chain alcohol dehydrogenases, catalytic domain"/>
    <property type="match status" value="1"/>
</dbReference>
<dbReference type="InterPro" id="IPR014189">
    <property type="entry name" value="Quinone_OxRdtase_PIG3"/>
</dbReference>